<evidence type="ECO:0008006" key="4">
    <source>
        <dbReference type="Google" id="ProtNLM"/>
    </source>
</evidence>
<organism evidence="2 3">
    <name type="scientific">Rossellomorea pakistanensis</name>
    <dbReference type="NCBI Taxonomy" id="992288"/>
    <lineage>
        <taxon>Bacteria</taxon>
        <taxon>Bacillati</taxon>
        <taxon>Bacillota</taxon>
        <taxon>Bacilli</taxon>
        <taxon>Bacillales</taxon>
        <taxon>Bacillaceae</taxon>
        <taxon>Rossellomorea</taxon>
    </lineage>
</organism>
<name>A0ABS2NIF3_9BACI</name>
<evidence type="ECO:0000256" key="1">
    <source>
        <dbReference type="SAM" id="Phobius"/>
    </source>
</evidence>
<feature type="transmembrane region" description="Helical" evidence="1">
    <location>
        <begin position="30"/>
        <end position="50"/>
    </location>
</feature>
<dbReference type="RefSeq" id="WP_205174785.1">
    <property type="nucleotide sequence ID" value="NZ_JAFBDZ010000005.1"/>
</dbReference>
<sequence>MNIELVVNIILFLNVFFGVLFTLKSRKIWLPYIHIFCTFVLLTIGGIYSILFNSESVIGDVFVFVVGDILWVLLFVVIAHILSWVVRVIPLKHKQHIGWFFLLGFPVSFMIFIHI</sequence>
<keyword evidence="1" id="KW-1133">Transmembrane helix</keyword>
<feature type="transmembrane region" description="Helical" evidence="1">
    <location>
        <begin position="62"/>
        <end position="85"/>
    </location>
</feature>
<keyword evidence="1" id="KW-0472">Membrane</keyword>
<keyword evidence="3" id="KW-1185">Reference proteome</keyword>
<feature type="transmembrane region" description="Helical" evidence="1">
    <location>
        <begin position="6"/>
        <end position="23"/>
    </location>
</feature>
<proteinExistence type="predicted"/>
<dbReference type="EMBL" id="JAFBDZ010000005">
    <property type="protein sequence ID" value="MBM7587603.1"/>
    <property type="molecule type" value="Genomic_DNA"/>
</dbReference>
<evidence type="ECO:0000313" key="3">
    <source>
        <dbReference type="Proteomes" id="UP001646157"/>
    </source>
</evidence>
<gene>
    <name evidence="2" type="ORF">JOC86_004177</name>
</gene>
<protein>
    <recommendedName>
        <fullName evidence="4">Histidine kinase N-terminal 7TM region domain-containing protein</fullName>
    </recommendedName>
</protein>
<evidence type="ECO:0000313" key="2">
    <source>
        <dbReference type="EMBL" id="MBM7587603.1"/>
    </source>
</evidence>
<accession>A0ABS2NIF3</accession>
<comment type="caution">
    <text evidence="2">The sequence shown here is derived from an EMBL/GenBank/DDBJ whole genome shotgun (WGS) entry which is preliminary data.</text>
</comment>
<keyword evidence="1" id="KW-0812">Transmembrane</keyword>
<feature type="transmembrane region" description="Helical" evidence="1">
    <location>
        <begin position="97"/>
        <end position="114"/>
    </location>
</feature>
<dbReference type="Proteomes" id="UP001646157">
    <property type="component" value="Unassembled WGS sequence"/>
</dbReference>
<reference evidence="2 3" key="1">
    <citation type="submission" date="2021-01" db="EMBL/GenBank/DDBJ databases">
        <title>Genomic Encyclopedia of Type Strains, Phase IV (KMG-IV): sequencing the most valuable type-strain genomes for metagenomic binning, comparative biology and taxonomic classification.</title>
        <authorList>
            <person name="Goeker M."/>
        </authorList>
    </citation>
    <scope>NUCLEOTIDE SEQUENCE [LARGE SCALE GENOMIC DNA]</scope>
    <source>
        <strain evidence="2 3">DSM 24834</strain>
    </source>
</reference>